<dbReference type="PANTHER" id="PTHR30319:SF1">
    <property type="entry name" value="TRANSCRIPTIONAL REPRESSOR PAAX"/>
    <property type="match status" value="1"/>
</dbReference>
<dbReference type="PANTHER" id="PTHR30319">
    <property type="entry name" value="PHENYLACETIC ACID REGULATOR-RELATED TRANSCRIPTIONAL REPRESSOR"/>
    <property type="match status" value="1"/>
</dbReference>
<organism evidence="2 3">
    <name type="scientific">Leucobacter albus</name>
    <dbReference type="NCBI Taxonomy" id="272210"/>
    <lineage>
        <taxon>Bacteria</taxon>
        <taxon>Bacillati</taxon>
        <taxon>Actinomycetota</taxon>
        <taxon>Actinomycetes</taxon>
        <taxon>Micrococcales</taxon>
        <taxon>Microbacteriaceae</taxon>
        <taxon>Leucobacter</taxon>
    </lineage>
</organism>
<dbReference type="InterPro" id="IPR048846">
    <property type="entry name" value="PaaX-like_central"/>
</dbReference>
<proteinExistence type="predicted"/>
<evidence type="ECO:0000313" key="2">
    <source>
        <dbReference type="EMBL" id="MFD1202729.1"/>
    </source>
</evidence>
<dbReference type="RefSeq" id="WP_343962734.1">
    <property type="nucleotide sequence ID" value="NZ_BAAAKZ010000017.1"/>
</dbReference>
<gene>
    <name evidence="2" type="ORF">ACFQ3U_12580</name>
</gene>
<dbReference type="Gene3D" id="1.20.58.1460">
    <property type="match status" value="1"/>
</dbReference>
<dbReference type="Pfam" id="PF20803">
    <property type="entry name" value="PaaX_M"/>
    <property type="match status" value="1"/>
</dbReference>
<keyword evidence="3" id="KW-1185">Reference proteome</keyword>
<comment type="caution">
    <text evidence="2">The sequence shown here is derived from an EMBL/GenBank/DDBJ whole genome shotgun (WGS) entry which is preliminary data.</text>
</comment>
<dbReference type="Gene3D" id="3.30.70.2650">
    <property type="match status" value="1"/>
</dbReference>
<feature type="domain" description="Transcriptional repressor PaaX-like central Cas2-like" evidence="1">
    <location>
        <begin position="96"/>
        <end position="149"/>
    </location>
</feature>
<name>A0ABW3TSV0_9MICO</name>
<accession>A0ABW3TSV0</accession>
<reference evidence="3" key="1">
    <citation type="journal article" date="2019" name="Int. J. Syst. Evol. Microbiol.">
        <title>The Global Catalogue of Microorganisms (GCM) 10K type strain sequencing project: providing services to taxonomists for standard genome sequencing and annotation.</title>
        <authorList>
            <consortium name="The Broad Institute Genomics Platform"/>
            <consortium name="The Broad Institute Genome Sequencing Center for Infectious Disease"/>
            <person name="Wu L."/>
            <person name="Ma J."/>
        </authorList>
    </citation>
    <scope>NUCLEOTIDE SEQUENCE [LARGE SCALE GENOMIC DNA]</scope>
    <source>
        <strain evidence="3">CCUG 50213</strain>
    </source>
</reference>
<dbReference type="EMBL" id="JBHTLY010000006">
    <property type="protein sequence ID" value="MFD1202729.1"/>
    <property type="molecule type" value="Genomic_DNA"/>
</dbReference>
<evidence type="ECO:0000313" key="3">
    <source>
        <dbReference type="Proteomes" id="UP001597181"/>
    </source>
</evidence>
<evidence type="ECO:0000259" key="1">
    <source>
        <dbReference type="Pfam" id="PF20803"/>
    </source>
</evidence>
<sequence length="271" mass="29123">MTAERTIAVSARTVIDGCLGSRGTANLDTVYDVGVALGLAEQTVRLAIRRMQHAGDLVQIGRGRAGRIERTGTAARAARGESDLVEFAFAGDAPGASWDGAWRVYAFSIPEEARAERDALRTALVWLGAAPVVSGMYVSPHALDTALDDATPPGLLERWLVRSTTSDLQLPGTTSPAEIAERLWPAATTIAAYEPLALLLNDVRGPAPSTVIAATARALELAEGLDRALTVDPLLPSELRPPAWAPARLRRLFLNEWNELERRFPELPVFA</sequence>
<dbReference type="Proteomes" id="UP001597181">
    <property type="component" value="Unassembled WGS sequence"/>
</dbReference>
<protein>
    <submittedName>
        <fullName evidence="2">PaaX family transcriptional regulator</fullName>
    </submittedName>
</protein>